<dbReference type="PROSITE" id="PS51186">
    <property type="entry name" value="GNAT"/>
    <property type="match status" value="1"/>
</dbReference>
<evidence type="ECO:0000313" key="2">
    <source>
        <dbReference type="EMBL" id="BCK01003.1"/>
    </source>
</evidence>
<dbReference type="Pfam" id="PF13302">
    <property type="entry name" value="Acetyltransf_3"/>
    <property type="match status" value="1"/>
</dbReference>
<dbReference type="EMBL" id="AP023368">
    <property type="protein sequence ID" value="BCK01003.1"/>
    <property type="molecule type" value="Genomic_DNA"/>
</dbReference>
<accession>A0A7I8DRV2</accession>
<dbReference type="Gene3D" id="3.40.630.30">
    <property type="match status" value="1"/>
</dbReference>
<keyword evidence="3" id="KW-1185">Reference proteome</keyword>
<protein>
    <submittedName>
        <fullName evidence="2">N-acetyltransferase</fullName>
    </submittedName>
</protein>
<dbReference type="InterPro" id="IPR000182">
    <property type="entry name" value="GNAT_dom"/>
</dbReference>
<dbReference type="RefSeq" id="WP_185256618.1">
    <property type="nucleotide sequence ID" value="NZ_AP023368.1"/>
</dbReference>
<dbReference type="AlphaFoldDB" id="A0A7I8DRV2"/>
<proteinExistence type="predicted"/>
<feature type="domain" description="N-acetyltransferase" evidence="1">
    <location>
        <begin position="11"/>
        <end position="171"/>
    </location>
</feature>
<name>A0A7I8DRV2_9FIRM</name>
<sequence>MQIPVIETDRLILRPLTAEDAGAAFVWLSDERVTKFMPYLTYTNTGDVTKWIESLKEEESYHFGFVLKDNNLLIGSGDIGYSSVTKTWEFGYNIRYDYWNKGLSTEAARAMIRFAFEKLGARDFGANHAIENGASGRVIEKCGLQFTRYGEYSKFDHSITFPAKFYEVHLEELE</sequence>
<organism evidence="2 3">
    <name type="scientific">Anaerocolumna chitinilytica</name>
    <dbReference type="NCBI Taxonomy" id="1727145"/>
    <lineage>
        <taxon>Bacteria</taxon>
        <taxon>Bacillati</taxon>
        <taxon>Bacillota</taxon>
        <taxon>Clostridia</taxon>
        <taxon>Lachnospirales</taxon>
        <taxon>Lachnospiraceae</taxon>
        <taxon>Anaerocolumna</taxon>
    </lineage>
</organism>
<keyword evidence="2" id="KW-0808">Transferase</keyword>
<dbReference type="Proteomes" id="UP000515703">
    <property type="component" value="Chromosome"/>
</dbReference>
<dbReference type="PANTHER" id="PTHR43792">
    <property type="entry name" value="GNAT FAMILY, PUTATIVE (AFU_ORTHOLOGUE AFUA_3G00765)-RELATED-RELATED"/>
    <property type="match status" value="1"/>
</dbReference>
<dbReference type="KEGG" id="acht:bsdcttw_40430"/>
<evidence type="ECO:0000313" key="3">
    <source>
        <dbReference type="Proteomes" id="UP000515703"/>
    </source>
</evidence>
<dbReference type="SUPFAM" id="SSF55729">
    <property type="entry name" value="Acyl-CoA N-acyltransferases (Nat)"/>
    <property type="match status" value="1"/>
</dbReference>
<dbReference type="GO" id="GO:0016747">
    <property type="term" value="F:acyltransferase activity, transferring groups other than amino-acyl groups"/>
    <property type="evidence" value="ECO:0007669"/>
    <property type="project" value="InterPro"/>
</dbReference>
<reference evidence="2 3" key="1">
    <citation type="submission" date="2020-08" db="EMBL/GenBank/DDBJ databases">
        <title>Draft genome sequencing of an Anaerocolumna strain isolated from anoxic soil subjected to BSD treatment.</title>
        <authorList>
            <person name="Uek A."/>
            <person name="Tonouchi A."/>
        </authorList>
    </citation>
    <scope>NUCLEOTIDE SEQUENCE [LARGE SCALE GENOMIC DNA]</scope>
    <source>
        <strain evidence="2 3">CTTW</strain>
    </source>
</reference>
<reference evidence="2 3" key="2">
    <citation type="submission" date="2020-08" db="EMBL/GenBank/DDBJ databases">
        <authorList>
            <person name="Ueki A."/>
            <person name="Tonouchi A."/>
        </authorList>
    </citation>
    <scope>NUCLEOTIDE SEQUENCE [LARGE SCALE GENOMIC DNA]</scope>
    <source>
        <strain evidence="2 3">CTTW</strain>
    </source>
</reference>
<dbReference type="InterPro" id="IPR016181">
    <property type="entry name" value="Acyl_CoA_acyltransferase"/>
</dbReference>
<evidence type="ECO:0000259" key="1">
    <source>
        <dbReference type="PROSITE" id="PS51186"/>
    </source>
</evidence>
<dbReference type="InterPro" id="IPR051531">
    <property type="entry name" value="N-acetyltransferase"/>
</dbReference>
<gene>
    <name evidence="2" type="ORF">bsdcttw_40430</name>
</gene>